<evidence type="ECO:0000313" key="2">
    <source>
        <dbReference type="Proteomes" id="UP000503640"/>
    </source>
</evidence>
<gene>
    <name evidence="1" type="ORF">AMYX_18990</name>
</gene>
<dbReference type="RefSeq" id="WP_176064640.1">
    <property type="nucleotide sequence ID" value="NZ_BJTG01000004.1"/>
</dbReference>
<proteinExistence type="predicted"/>
<evidence type="ECO:0000313" key="1">
    <source>
        <dbReference type="EMBL" id="GEJ57158.1"/>
    </source>
</evidence>
<sequence>MNQSERSAPRARGRPGTRAAVALALALAGCTLVHERAQERGPVSRPAGDEGMLLYTVGRLTFEAPAAWQARGDDRHVLLVSVRDDARIDAQVADRAFKDDAECLAQAEQALARGAEKLQNVRRHPTTLAGKKALVQEADQQGWHGWAWAVCDGGEQYRVFFTGRSPLGEEALRASRLIPSSSTLAGRPVS</sequence>
<accession>A0A7I9VLT1</accession>
<dbReference type="PROSITE" id="PS51257">
    <property type="entry name" value="PROKAR_LIPOPROTEIN"/>
    <property type="match status" value="1"/>
</dbReference>
<name>A0A7I9VLT1_9BACT</name>
<dbReference type="Proteomes" id="UP000503640">
    <property type="component" value="Unassembled WGS sequence"/>
</dbReference>
<evidence type="ECO:0008006" key="3">
    <source>
        <dbReference type="Google" id="ProtNLM"/>
    </source>
</evidence>
<keyword evidence="2" id="KW-1185">Reference proteome</keyword>
<dbReference type="EMBL" id="BJTG01000004">
    <property type="protein sequence ID" value="GEJ57158.1"/>
    <property type="molecule type" value="Genomic_DNA"/>
</dbReference>
<reference evidence="2" key="1">
    <citation type="journal article" date="2020" name="Appl. Environ. Microbiol.">
        <title>Diazotrophic Anaeromyxobacter Isolates from Soils.</title>
        <authorList>
            <person name="Masuda Y."/>
            <person name="Yamanaka H."/>
            <person name="Xu Z.X."/>
            <person name="Shiratori Y."/>
            <person name="Aono T."/>
            <person name="Amachi S."/>
            <person name="Senoo K."/>
            <person name="Itoh H."/>
        </authorList>
    </citation>
    <scope>NUCLEOTIDE SEQUENCE [LARGE SCALE GENOMIC DNA]</scope>
    <source>
        <strain evidence="2">R267</strain>
    </source>
</reference>
<comment type="caution">
    <text evidence="1">The sequence shown here is derived from an EMBL/GenBank/DDBJ whole genome shotgun (WGS) entry which is preliminary data.</text>
</comment>
<dbReference type="AlphaFoldDB" id="A0A7I9VLT1"/>
<organism evidence="1 2">
    <name type="scientific">Anaeromyxobacter diazotrophicus</name>
    <dbReference type="NCBI Taxonomy" id="2590199"/>
    <lineage>
        <taxon>Bacteria</taxon>
        <taxon>Pseudomonadati</taxon>
        <taxon>Myxococcota</taxon>
        <taxon>Myxococcia</taxon>
        <taxon>Myxococcales</taxon>
        <taxon>Cystobacterineae</taxon>
        <taxon>Anaeromyxobacteraceae</taxon>
        <taxon>Anaeromyxobacter</taxon>
    </lineage>
</organism>
<protein>
    <recommendedName>
        <fullName evidence="3">Lipoprotein</fullName>
    </recommendedName>
</protein>